<feature type="compositionally biased region" description="Basic and acidic residues" evidence="9">
    <location>
        <begin position="175"/>
        <end position="187"/>
    </location>
</feature>
<keyword evidence="7" id="KW-0862">Zinc</keyword>
<dbReference type="GO" id="GO:0005634">
    <property type="term" value="C:nucleus"/>
    <property type="evidence" value="ECO:0007669"/>
    <property type="project" value="TreeGrafter"/>
</dbReference>
<accession>V5FKW5</accession>
<sequence length="481" mass="52875">MADRGDRMFCHQCGGVWLRNEFGLQCPHCESEFTEIIETPPESPAAERPSFPYGRTPPPRHQERSQSPFDNPFSDHNPWRDTDDAEVHEFGNGPGMTRRSYRSPDGRFTFTSTTFSSGGSSPRRPQNPYEAGVPFDPLMPVLRSFDTIFRGLTDTYVNQNPRPGQRPPQPATGRDSPRREAETHDFPDPEEDYPGSRNVYPPAEGLWPRDADHPQPMQHPLGNINDHQLDNIAMTVDEYIGILELFRTDFGPGGGPGGAGARGGVRVMTGPNPLSILANLLSMGDRHGDAVYSQEELDRVISQLIDQNANGNAPPPASENAIKSLPKKKVDQSMLGTDGKAECSICMDNVDLGTEVTELPCKHWFHYNCIEAWLNQHNTCPHCRRGINTPGQTGAEGSRDNPVVVNSSPEPSSPRSRRQSTTGSYTRRTPPRRQSSSQVHSGNPSTPERRRSARSEGHGGGIASGFTGWVRSHFGGGSSSS</sequence>
<evidence type="ECO:0000313" key="11">
    <source>
        <dbReference type="EMBL" id="GAD92433.1"/>
    </source>
</evidence>
<proteinExistence type="predicted"/>
<feature type="compositionally biased region" description="Basic and acidic residues" evidence="9">
    <location>
        <begin position="447"/>
        <end position="457"/>
    </location>
</feature>
<dbReference type="Pfam" id="PF13639">
    <property type="entry name" value="zf-RING_2"/>
    <property type="match status" value="1"/>
</dbReference>
<evidence type="ECO:0000256" key="2">
    <source>
        <dbReference type="ARBA" id="ARBA00012483"/>
    </source>
</evidence>
<feature type="region of interest" description="Disordered" evidence="9">
    <location>
        <begin position="38"/>
        <end position="137"/>
    </location>
</feature>
<keyword evidence="6" id="KW-0833">Ubl conjugation pathway</keyword>
<dbReference type="GO" id="GO:0006511">
    <property type="term" value="P:ubiquitin-dependent protein catabolic process"/>
    <property type="evidence" value="ECO:0007669"/>
    <property type="project" value="TreeGrafter"/>
</dbReference>
<feature type="domain" description="RING-type" evidence="10">
    <location>
        <begin position="343"/>
        <end position="384"/>
    </location>
</feature>
<evidence type="ECO:0000256" key="6">
    <source>
        <dbReference type="ARBA" id="ARBA00022786"/>
    </source>
</evidence>
<dbReference type="EMBL" id="BAUL01000025">
    <property type="protein sequence ID" value="GAD92433.1"/>
    <property type="molecule type" value="Genomic_DNA"/>
</dbReference>
<evidence type="ECO:0000313" key="12">
    <source>
        <dbReference type="Proteomes" id="UP000018001"/>
    </source>
</evidence>
<evidence type="ECO:0000256" key="7">
    <source>
        <dbReference type="ARBA" id="ARBA00022833"/>
    </source>
</evidence>
<dbReference type="Gene3D" id="3.30.40.10">
    <property type="entry name" value="Zinc/RING finger domain, C3HC4 (zinc finger)"/>
    <property type="match status" value="1"/>
</dbReference>
<dbReference type="FunFam" id="3.30.40.10:FF:000127">
    <property type="entry name" value="E3 ubiquitin-protein ligase RNF181"/>
    <property type="match status" value="1"/>
</dbReference>
<gene>
    <name evidence="11" type="ORF">PVAR5_1024</name>
</gene>
<dbReference type="GO" id="GO:0061630">
    <property type="term" value="F:ubiquitin protein ligase activity"/>
    <property type="evidence" value="ECO:0007669"/>
    <property type="project" value="UniProtKB-EC"/>
</dbReference>
<evidence type="ECO:0000256" key="4">
    <source>
        <dbReference type="ARBA" id="ARBA00022723"/>
    </source>
</evidence>
<comment type="caution">
    <text evidence="11">The sequence shown here is derived from an EMBL/GenBank/DDBJ whole genome shotgun (WGS) entry which is preliminary data.</text>
</comment>
<feature type="region of interest" description="Disordered" evidence="9">
    <location>
        <begin position="309"/>
        <end position="329"/>
    </location>
</feature>
<dbReference type="Proteomes" id="UP000018001">
    <property type="component" value="Unassembled WGS sequence"/>
</dbReference>
<dbReference type="GO" id="GO:0016567">
    <property type="term" value="P:protein ubiquitination"/>
    <property type="evidence" value="ECO:0007669"/>
    <property type="project" value="UniProtKB-ARBA"/>
</dbReference>
<keyword evidence="4" id="KW-0479">Metal-binding</keyword>
<feature type="compositionally biased region" description="Basic and acidic residues" evidence="9">
    <location>
        <begin position="77"/>
        <end position="89"/>
    </location>
</feature>
<dbReference type="InterPro" id="IPR001841">
    <property type="entry name" value="Znf_RING"/>
</dbReference>
<dbReference type="InterPro" id="IPR051834">
    <property type="entry name" value="RING_finger_E3_ligase"/>
</dbReference>
<reference evidence="12" key="1">
    <citation type="journal article" date="2014" name="Genome Announc.">
        <title>Draft genome sequence of the formaldehyde-resistant fungus Byssochlamys spectabilis No. 5 (anamorph Paecilomyces variotii No. 5) (NBRC109023).</title>
        <authorList>
            <person name="Oka T."/>
            <person name="Ekino K."/>
            <person name="Fukuda K."/>
            <person name="Nomura Y."/>
        </authorList>
    </citation>
    <scope>NUCLEOTIDE SEQUENCE [LARGE SCALE GENOMIC DNA]</scope>
    <source>
        <strain evidence="12">No. 5 / NBRC 109023</strain>
    </source>
</reference>
<dbReference type="PANTHER" id="PTHR45931:SF3">
    <property type="entry name" value="RING ZINC FINGER-CONTAINING PROTEIN"/>
    <property type="match status" value="1"/>
</dbReference>
<feature type="compositionally biased region" description="Low complexity" evidence="9">
    <location>
        <begin position="106"/>
        <end position="124"/>
    </location>
</feature>
<dbReference type="EC" id="2.3.2.27" evidence="2"/>
<dbReference type="AlphaFoldDB" id="V5FKW5"/>
<organism evidence="11 12">
    <name type="scientific">Byssochlamys spectabilis (strain No. 5 / NBRC 109023)</name>
    <name type="common">Paecilomyces variotii</name>
    <dbReference type="NCBI Taxonomy" id="1356009"/>
    <lineage>
        <taxon>Eukaryota</taxon>
        <taxon>Fungi</taxon>
        <taxon>Dikarya</taxon>
        <taxon>Ascomycota</taxon>
        <taxon>Pezizomycotina</taxon>
        <taxon>Eurotiomycetes</taxon>
        <taxon>Eurotiomycetidae</taxon>
        <taxon>Eurotiales</taxon>
        <taxon>Thermoascaceae</taxon>
        <taxon>Paecilomyces</taxon>
    </lineage>
</organism>
<dbReference type="InParanoid" id="V5FKW5"/>
<feature type="region of interest" description="Disordered" evidence="9">
    <location>
        <begin position="390"/>
        <end position="481"/>
    </location>
</feature>
<dbReference type="eggNOG" id="KOG0800">
    <property type="taxonomic scope" value="Eukaryota"/>
</dbReference>
<comment type="catalytic activity">
    <reaction evidence="1">
        <text>S-ubiquitinyl-[E2 ubiquitin-conjugating enzyme]-L-cysteine + [acceptor protein]-L-lysine = [E2 ubiquitin-conjugating enzyme]-L-cysteine + N(6)-ubiquitinyl-[acceptor protein]-L-lysine.</text>
        <dbReference type="EC" id="2.3.2.27"/>
    </reaction>
</comment>
<dbReference type="InterPro" id="IPR013083">
    <property type="entry name" value="Znf_RING/FYVE/PHD"/>
</dbReference>
<dbReference type="PANTHER" id="PTHR45931">
    <property type="entry name" value="SI:CH211-59O9.10"/>
    <property type="match status" value="1"/>
</dbReference>
<dbReference type="OrthoDB" id="8062037at2759"/>
<evidence type="ECO:0000256" key="5">
    <source>
        <dbReference type="ARBA" id="ARBA00022771"/>
    </source>
</evidence>
<feature type="region of interest" description="Disordered" evidence="9">
    <location>
        <begin position="155"/>
        <end position="224"/>
    </location>
</feature>
<keyword evidence="5 8" id="KW-0863">Zinc-finger</keyword>
<dbReference type="HOGENOM" id="CLU_021597_0_0_1"/>
<evidence type="ECO:0000256" key="1">
    <source>
        <dbReference type="ARBA" id="ARBA00000900"/>
    </source>
</evidence>
<name>V5FKW5_BYSSN</name>
<dbReference type="SMART" id="SM00184">
    <property type="entry name" value="RING"/>
    <property type="match status" value="1"/>
</dbReference>
<evidence type="ECO:0000256" key="3">
    <source>
        <dbReference type="ARBA" id="ARBA00022679"/>
    </source>
</evidence>
<dbReference type="SUPFAM" id="SSF57850">
    <property type="entry name" value="RING/U-box"/>
    <property type="match status" value="1"/>
</dbReference>
<protein>
    <recommendedName>
        <fullName evidence="2">RING-type E3 ubiquitin transferase</fullName>
        <ecNumber evidence="2">2.3.2.27</ecNumber>
    </recommendedName>
</protein>
<dbReference type="PROSITE" id="PS50089">
    <property type="entry name" value="ZF_RING_2"/>
    <property type="match status" value="1"/>
</dbReference>
<evidence type="ECO:0000256" key="8">
    <source>
        <dbReference type="PROSITE-ProRule" id="PRU00175"/>
    </source>
</evidence>
<dbReference type="GO" id="GO:0008270">
    <property type="term" value="F:zinc ion binding"/>
    <property type="evidence" value="ECO:0007669"/>
    <property type="project" value="UniProtKB-KW"/>
</dbReference>
<keyword evidence="12" id="KW-1185">Reference proteome</keyword>
<evidence type="ECO:0000259" key="10">
    <source>
        <dbReference type="PROSITE" id="PS50089"/>
    </source>
</evidence>
<evidence type="ECO:0000256" key="9">
    <source>
        <dbReference type="SAM" id="MobiDB-lite"/>
    </source>
</evidence>
<keyword evidence="3" id="KW-0808">Transferase</keyword>
<feature type="compositionally biased region" description="Low complexity" evidence="9">
    <location>
        <begin position="424"/>
        <end position="438"/>
    </location>
</feature>